<comment type="subcellular location">
    <subcellularLocation>
        <location evidence="5">Cytoplasm</location>
    </subcellularLocation>
</comment>
<evidence type="ECO:0000256" key="6">
    <source>
        <dbReference type="SAM" id="MobiDB-lite"/>
    </source>
</evidence>
<dbReference type="GO" id="GO:0016192">
    <property type="term" value="P:vesicle-mediated transport"/>
    <property type="evidence" value="ECO:0007669"/>
    <property type="project" value="UniProtKB-UniRule"/>
</dbReference>
<keyword evidence="4 5" id="KW-0949">S-adenosyl-L-methionine</keyword>
<dbReference type="GO" id="GO:0016279">
    <property type="term" value="F:protein-lysine N-methyltransferase activity"/>
    <property type="evidence" value="ECO:0007669"/>
    <property type="project" value="UniProtKB-UniRule"/>
</dbReference>
<name>A0A9P4YYD8_9HYPO</name>
<keyword evidence="2 5" id="KW-0489">Methyltransferase</keyword>
<dbReference type="InterPro" id="IPR029063">
    <property type="entry name" value="SAM-dependent_MTases_sf"/>
</dbReference>
<feature type="domain" description="Methyltransferase" evidence="7">
    <location>
        <begin position="65"/>
        <end position="252"/>
    </location>
</feature>
<feature type="compositionally biased region" description="Low complexity" evidence="6">
    <location>
        <begin position="131"/>
        <end position="141"/>
    </location>
</feature>
<keyword evidence="9" id="KW-1185">Reference proteome</keyword>
<feature type="compositionally biased region" description="Acidic residues" evidence="6">
    <location>
        <begin position="88"/>
        <end position="100"/>
    </location>
</feature>
<evidence type="ECO:0000256" key="3">
    <source>
        <dbReference type="ARBA" id="ARBA00022679"/>
    </source>
</evidence>
<dbReference type="SUPFAM" id="SSF53335">
    <property type="entry name" value="S-adenosyl-L-methionine-dependent methyltransferases"/>
    <property type="match status" value="1"/>
</dbReference>
<proteinExistence type="inferred from homology"/>
<dbReference type="InterPro" id="IPR026635">
    <property type="entry name" value="Efm4/METTL10"/>
</dbReference>
<keyword evidence="3 5" id="KW-0808">Transferase</keyword>
<dbReference type="Gene3D" id="3.40.50.150">
    <property type="entry name" value="Vaccinia Virus protein VP39"/>
    <property type="match status" value="1"/>
</dbReference>
<dbReference type="OrthoDB" id="10069295at2759"/>
<comment type="caution">
    <text evidence="8">The sequence shown here is derived from an EMBL/GenBank/DDBJ whole genome shotgun (WGS) entry which is preliminary data.</text>
</comment>
<sequence>MSQPHPDHLPPSKLGTKSYWDKLYTTELTNHASDPSDIGTIWFDDSDAEAKITGYLSGESSLPRDTTSFLDLGCGNGSLLFSLRDGAQDSDDDDDDDDDGREQRKQQDRWTGRMLGVDYSPQSVQLARQVSSSSSSSSSSSAGKSRDNISFEEWDVLSGPWKTVLNGQQSEGWDVVLDKGTFDAISLSAGGDGDGDDDGEGDGDDIRGSQGDQGNSSPRRRPNEGYRPRVLQLVRPGGYFIITSCNWTEPELRAWFEGDDGFVLHGRVEYRSFQFGGHKGQTITTLCFRKR</sequence>
<evidence type="ECO:0000256" key="2">
    <source>
        <dbReference type="ARBA" id="ARBA00022603"/>
    </source>
</evidence>
<dbReference type="GO" id="GO:0005737">
    <property type="term" value="C:cytoplasm"/>
    <property type="evidence" value="ECO:0007669"/>
    <property type="project" value="UniProtKB-SubCell"/>
</dbReference>
<dbReference type="HAMAP" id="MF_03188">
    <property type="entry name" value="Methyltr_EFM4"/>
    <property type="match status" value="1"/>
</dbReference>
<dbReference type="AlphaFoldDB" id="A0A9P4YYD8"/>
<evidence type="ECO:0000256" key="5">
    <source>
        <dbReference type="HAMAP-Rule" id="MF_03188"/>
    </source>
</evidence>
<evidence type="ECO:0000313" key="9">
    <source>
        <dbReference type="Proteomes" id="UP000749293"/>
    </source>
</evidence>
<feature type="compositionally biased region" description="Polar residues" evidence="6">
    <location>
        <begin position="120"/>
        <end position="130"/>
    </location>
</feature>
<dbReference type="PANTHER" id="PTHR12843">
    <property type="entry name" value="PROTEIN-LYSINE N-METHYLTRANSFERASE METTL10"/>
    <property type="match status" value="1"/>
</dbReference>
<protein>
    <recommendedName>
        <fullName evidence="5">Protein-lysine N-methyltransferase EFM4</fullName>
        <ecNumber evidence="5">2.1.1.-</ecNumber>
    </recommendedName>
    <alternativeName>
        <fullName evidence="5">Elongation factor methyltransferase 4</fullName>
    </alternativeName>
</protein>
<evidence type="ECO:0000313" key="8">
    <source>
        <dbReference type="EMBL" id="KAF4123269.1"/>
    </source>
</evidence>
<keyword evidence="1 5" id="KW-0963">Cytoplasm</keyword>
<organism evidence="8 9">
    <name type="scientific">Geosmithia morbida</name>
    <dbReference type="NCBI Taxonomy" id="1094350"/>
    <lineage>
        <taxon>Eukaryota</taxon>
        <taxon>Fungi</taxon>
        <taxon>Dikarya</taxon>
        <taxon>Ascomycota</taxon>
        <taxon>Pezizomycotina</taxon>
        <taxon>Sordariomycetes</taxon>
        <taxon>Hypocreomycetidae</taxon>
        <taxon>Hypocreales</taxon>
        <taxon>Bionectriaceae</taxon>
        <taxon>Geosmithia</taxon>
    </lineage>
</organism>
<comment type="similarity">
    <text evidence="5">Belongs to the class I-like SAM-binding methyltransferase superfamily. EFM4 family.</text>
</comment>
<dbReference type="EMBL" id="JAANYQ010000007">
    <property type="protein sequence ID" value="KAF4123269.1"/>
    <property type="molecule type" value="Genomic_DNA"/>
</dbReference>
<dbReference type="PANTHER" id="PTHR12843:SF5">
    <property type="entry name" value="EEF1A LYSINE METHYLTRANSFERASE 2"/>
    <property type="match status" value="1"/>
</dbReference>
<dbReference type="GO" id="GO:0032259">
    <property type="term" value="P:methylation"/>
    <property type="evidence" value="ECO:0007669"/>
    <property type="project" value="UniProtKB-KW"/>
</dbReference>
<dbReference type="EC" id="2.1.1.-" evidence="5"/>
<comment type="function">
    <text evidence="5">S-adenosyl-L-methionine-dependent protein-lysine N-methyltransferase that mono- and dimethylates elongation factor 1-alpha at 'Lys-316'. May play a role in intracellular transport.</text>
</comment>
<dbReference type="Pfam" id="PF13847">
    <property type="entry name" value="Methyltransf_31"/>
    <property type="match status" value="1"/>
</dbReference>
<feature type="compositionally biased region" description="Basic and acidic residues" evidence="6">
    <location>
        <begin position="101"/>
        <end position="111"/>
    </location>
</feature>
<feature type="compositionally biased region" description="Acidic residues" evidence="6">
    <location>
        <begin position="193"/>
        <end position="203"/>
    </location>
</feature>
<dbReference type="InterPro" id="IPR025714">
    <property type="entry name" value="Methyltranfer_dom"/>
</dbReference>
<gene>
    <name evidence="5" type="primary">EFM4</name>
    <name evidence="8" type="ORF">GMORB2_6819</name>
</gene>
<accession>A0A9P4YYD8</accession>
<feature type="region of interest" description="Disordered" evidence="6">
    <location>
        <begin position="187"/>
        <end position="228"/>
    </location>
</feature>
<feature type="region of interest" description="Disordered" evidence="6">
    <location>
        <begin position="83"/>
        <end position="147"/>
    </location>
</feature>
<reference evidence="8" key="1">
    <citation type="submission" date="2020-03" db="EMBL/GenBank/DDBJ databases">
        <title>Site-based positive gene gene selection in Geosmithia morbida across the United States reveals a broad range of putative effectors and factors for local host and environmental adapation.</title>
        <authorList>
            <person name="Onufrak A."/>
            <person name="Murdoch R.W."/>
            <person name="Gazis R."/>
            <person name="Huff M."/>
            <person name="Staton M."/>
            <person name="Klingeman W."/>
            <person name="Hadziabdic D."/>
        </authorList>
    </citation>
    <scope>NUCLEOTIDE SEQUENCE</scope>
    <source>
        <strain evidence="8">1262</strain>
    </source>
</reference>
<keyword evidence="5" id="KW-0813">Transport</keyword>
<dbReference type="Proteomes" id="UP000749293">
    <property type="component" value="Unassembled WGS sequence"/>
</dbReference>
<evidence type="ECO:0000256" key="1">
    <source>
        <dbReference type="ARBA" id="ARBA00022490"/>
    </source>
</evidence>
<evidence type="ECO:0000259" key="7">
    <source>
        <dbReference type="Pfam" id="PF13847"/>
    </source>
</evidence>
<evidence type="ECO:0000256" key="4">
    <source>
        <dbReference type="ARBA" id="ARBA00022691"/>
    </source>
</evidence>